<dbReference type="EMBL" id="UINC01015331">
    <property type="protein sequence ID" value="SVA64640.1"/>
    <property type="molecule type" value="Genomic_DNA"/>
</dbReference>
<name>A0A381XJ65_9ZZZZ</name>
<evidence type="ECO:0000313" key="2">
    <source>
        <dbReference type="EMBL" id="SVA64640.1"/>
    </source>
</evidence>
<keyword evidence="1" id="KW-0472">Membrane</keyword>
<evidence type="ECO:0000256" key="1">
    <source>
        <dbReference type="SAM" id="Phobius"/>
    </source>
</evidence>
<accession>A0A381XJ65</accession>
<dbReference type="Gene3D" id="2.60.40.1820">
    <property type="match status" value="1"/>
</dbReference>
<dbReference type="AlphaFoldDB" id="A0A381XJ65"/>
<sequence>MEKCLKLQSKMILYVAIGALFAFMGGIVIFSTADIPELEKSEIELYSVEVIEVNEFENYISLKNTFLIKNFGEKTVTVPVISYQFFANGKFLGTSNFSAEDIPLTGRALLISGTEVPFTTKIKINLTEENENEYMKIANGEHVDYSADGLYTIETAWQVIDVEFSNLSLIVG</sequence>
<protein>
    <submittedName>
        <fullName evidence="2">Uncharacterized protein</fullName>
    </submittedName>
</protein>
<gene>
    <name evidence="2" type="ORF">METZ01_LOCUS117494</name>
</gene>
<reference evidence="2" key="1">
    <citation type="submission" date="2018-05" db="EMBL/GenBank/DDBJ databases">
        <authorList>
            <person name="Lanie J.A."/>
            <person name="Ng W.-L."/>
            <person name="Kazmierczak K.M."/>
            <person name="Andrzejewski T.M."/>
            <person name="Davidsen T.M."/>
            <person name="Wayne K.J."/>
            <person name="Tettelin H."/>
            <person name="Glass J.I."/>
            <person name="Rusch D."/>
            <person name="Podicherti R."/>
            <person name="Tsui H.-C.T."/>
            <person name="Winkler M.E."/>
        </authorList>
    </citation>
    <scope>NUCLEOTIDE SEQUENCE</scope>
</reference>
<proteinExistence type="predicted"/>
<keyword evidence="1" id="KW-0812">Transmembrane</keyword>
<organism evidence="2">
    <name type="scientific">marine metagenome</name>
    <dbReference type="NCBI Taxonomy" id="408172"/>
    <lineage>
        <taxon>unclassified sequences</taxon>
        <taxon>metagenomes</taxon>
        <taxon>ecological metagenomes</taxon>
    </lineage>
</organism>
<feature type="transmembrane region" description="Helical" evidence="1">
    <location>
        <begin position="12"/>
        <end position="33"/>
    </location>
</feature>
<keyword evidence="1" id="KW-1133">Transmembrane helix</keyword>